<evidence type="ECO:0000313" key="2">
    <source>
        <dbReference type="EMBL" id="RBW68292.1"/>
    </source>
</evidence>
<proteinExistence type="predicted"/>
<accession>A0A366XQA4</accession>
<dbReference type="SUPFAM" id="SSF48317">
    <property type="entry name" value="Acid phosphatase/Vanadium-dependent haloperoxidase"/>
    <property type="match status" value="1"/>
</dbReference>
<keyword evidence="3" id="KW-1185">Reference proteome</keyword>
<evidence type="ECO:0000259" key="1">
    <source>
        <dbReference type="Pfam" id="PF01569"/>
    </source>
</evidence>
<dbReference type="PANTHER" id="PTHR34599:SF1">
    <property type="entry name" value="PHOSPHATIDIC ACID PHOSPHATASE TYPE 2_HALOPEROXIDASE DOMAIN-CONTAINING PROTEIN"/>
    <property type="match status" value="1"/>
</dbReference>
<dbReference type="Pfam" id="PF01569">
    <property type="entry name" value="PAP2"/>
    <property type="match status" value="1"/>
</dbReference>
<dbReference type="RefSeq" id="WP_113807329.1">
    <property type="nucleotide sequence ID" value="NZ_QOCW01000022.1"/>
</dbReference>
<organism evidence="2 3">
    <name type="scientific">Bacillus taeanensis</name>
    <dbReference type="NCBI Taxonomy" id="273032"/>
    <lineage>
        <taxon>Bacteria</taxon>
        <taxon>Bacillati</taxon>
        <taxon>Bacillota</taxon>
        <taxon>Bacilli</taxon>
        <taxon>Bacillales</taxon>
        <taxon>Bacillaceae</taxon>
        <taxon>Bacillus</taxon>
    </lineage>
</organism>
<dbReference type="InterPro" id="IPR036938">
    <property type="entry name" value="PAP2/HPO_sf"/>
</dbReference>
<comment type="caution">
    <text evidence="2">The sequence shown here is derived from an EMBL/GenBank/DDBJ whole genome shotgun (WGS) entry which is preliminary data.</text>
</comment>
<gene>
    <name evidence="2" type="ORF">DS031_17370</name>
</gene>
<dbReference type="Gene3D" id="1.10.606.20">
    <property type="match status" value="1"/>
</dbReference>
<evidence type="ECO:0000313" key="3">
    <source>
        <dbReference type="Proteomes" id="UP000253314"/>
    </source>
</evidence>
<reference evidence="2 3" key="1">
    <citation type="submission" date="2018-07" db="EMBL/GenBank/DDBJ databases">
        <title>Lottiidibacillus patelloidae gen. nov., sp. nov., isolated from the intestinal tract of a marine limpet and the reclassification of B. taeanensis BH030017T, B. algicola KMM 3737T and B. hwajinpoensis SW-72T as genus Lottiidibacillus.</title>
        <authorList>
            <person name="Liu R."/>
            <person name="Huang Z."/>
        </authorList>
    </citation>
    <scope>NUCLEOTIDE SEQUENCE [LARGE SCALE GENOMIC DNA]</scope>
    <source>
        <strain evidence="2 3">BH030017</strain>
    </source>
</reference>
<dbReference type="InterPro" id="IPR052559">
    <property type="entry name" value="V-haloperoxidase"/>
</dbReference>
<dbReference type="PANTHER" id="PTHR34599">
    <property type="entry name" value="PEROXIDASE-RELATED"/>
    <property type="match status" value="1"/>
</dbReference>
<protein>
    <recommendedName>
        <fullName evidence="1">Phosphatidic acid phosphatase type 2/haloperoxidase domain-containing protein</fullName>
    </recommendedName>
</protein>
<dbReference type="CDD" id="cd03398">
    <property type="entry name" value="PAP2_haloperoxidase"/>
    <property type="match status" value="1"/>
</dbReference>
<dbReference type="EMBL" id="QOCW01000022">
    <property type="protein sequence ID" value="RBW68292.1"/>
    <property type="molecule type" value="Genomic_DNA"/>
</dbReference>
<feature type="domain" description="Phosphatidic acid phosphatase type 2/haloperoxidase" evidence="1">
    <location>
        <begin position="132"/>
        <end position="226"/>
    </location>
</feature>
<dbReference type="Proteomes" id="UP000253314">
    <property type="component" value="Unassembled WGS sequence"/>
</dbReference>
<name>A0A366XQA4_9BACI</name>
<dbReference type="InterPro" id="IPR000326">
    <property type="entry name" value="PAP2/HPO"/>
</dbReference>
<dbReference type="OrthoDB" id="7793240at2"/>
<sequence>MRIDYKRWSEHPYPGEQVPPRGYPEPGYWPMFFISRRGSNDFLDPFQQRIHFKIKNPYTIDWEKELVIVKQTLASLTPQQRRIAQYWGTGELTEKITAIIISSAQNNRMGSPHVARVLGCFHAAVNDVCVITWHLKYLFNVARPTQYDRNLPAVLITPRFPAYPSAHATIAGCAEIILSYFFPAESFPIRNLVEETAQSRLYAGVHFKVDNDEGLRLGRQIGEIVVNLLQIQNVSTFR</sequence>
<dbReference type="AlphaFoldDB" id="A0A366XQA4"/>